<comment type="function">
    <text evidence="1 10">Controls the rotational direction of flagella during chemotaxis.</text>
</comment>
<evidence type="ECO:0000256" key="10">
    <source>
        <dbReference type="RuleBase" id="RU364125"/>
    </source>
</evidence>
<evidence type="ECO:0000256" key="6">
    <source>
        <dbReference type="ARBA" id="ARBA00022692"/>
    </source>
</evidence>
<keyword evidence="5 10" id="KW-0145">Chemotaxis</keyword>
<dbReference type="Proteomes" id="UP001501821">
    <property type="component" value="Unassembled WGS sequence"/>
</dbReference>
<keyword evidence="6 10" id="KW-0812">Transmembrane</keyword>
<protein>
    <recommendedName>
        <fullName evidence="10">Flagellar protein FliL</fullName>
    </recommendedName>
</protein>
<name>A0ABP7HTU7_9ACTN</name>
<gene>
    <name evidence="11" type="ORF">GCM10022242_00700</name>
</gene>
<dbReference type="PANTHER" id="PTHR35091">
    <property type="entry name" value="FLAGELLAR PROTEIN FLIL"/>
    <property type="match status" value="1"/>
</dbReference>
<dbReference type="RefSeq" id="WP_344771768.1">
    <property type="nucleotide sequence ID" value="NZ_BAABAH010000001.1"/>
</dbReference>
<keyword evidence="8 10" id="KW-1133">Transmembrane helix</keyword>
<evidence type="ECO:0000313" key="12">
    <source>
        <dbReference type="Proteomes" id="UP001501821"/>
    </source>
</evidence>
<dbReference type="Pfam" id="PF03748">
    <property type="entry name" value="FliL"/>
    <property type="match status" value="1"/>
</dbReference>
<dbReference type="EMBL" id="BAABAH010000001">
    <property type="protein sequence ID" value="GAA3801616.1"/>
    <property type="molecule type" value="Genomic_DNA"/>
</dbReference>
<evidence type="ECO:0000256" key="2">
    <source>
        <dbReference type="ARBA" id="ARBA00004162"/>
    </source>
</evidence>
<comment type="caution">
    <text evidence="11">The sequence shown here is derived from an EMBL/GenBank/DDBJ whole genome shotgun (WGS) entry which is preliminary data.</text>
</comment>
<comment type="similarity">
    <text evidence="3 10">Belongs to the FliL family.</text>
</comment>
<accession>A0ABP7HTU7</accession>
<evidence type="ECO:0000256" key="7">
    <source>
        <dbReference type="ARBA" id="ARBA00022779"/>
    </source>
</evidence>
<proteinExistence type="inferred from homology"/>
<sequence length="146" mass="15674">MTASTISAPDAATAEEPPKKGRKKLLLVVLVLVLGAAAGAYFFLLRPGGDQAPKPGQVAPLDSIQINLADGHYLRLGIALQLTESATEVDGSKALDAAIEVFSGRSIGDIDNGATREKLRDQLEKKLEERYPDEVMGVYFTEYVTQ</sequence>
<dbReference type="InterPro" id="IPR005503">
    <property type="entry name" value="FliL"/>
</dbReference>
<keyword evidence="7 10" id="KW-0283">Flagellar rotation</keyword>
<keyword evidence="4 10" id="KW-1003">Cell membrane</keyword>
<keyword evidence="9 10" id="KW-0472">Membrane</keyword>
<reference evidence="12" key="1">
    <citation type="journal article" date="2019" name="Int. J. Syst. Evol. Microbiol.">
        <title>The Global Catalogue of Microorganisms (GCM) 10K type strain sequencing project: providing services to taxonomists for standard genome sequencing and annotation.</title>
        <authorList>
            <consortium name="The Broad Institute Genomics Platform"/>
            <consortium name="The Broad Institute Genome Sequencing Center for Infectious Disease"/>
            <person name="Wu L."/>
            <person name="Ma J."/>
        </authorList>
    </citation>
    <scope>NUCLEOTIDE SEQUENCE [LARGE SCALE GENOMIC DNA]</scope>
    <source>
        <strain evidence="12">JCM 16953</strain>
    </source>
</reference>
<evidence type="ECO:0000256" key="5">
    <source>
        <dbReference type="ARBA" id="ARBA00022500"/>
    </source>
</evidence>
<keyword evidence="12" id="KW-1185">Reference proteome</keyword>
<organism evidence="11 12">
    <name type="scientific">Nocardioides panacisoli</name>
    <dbReference type="NCBI Taxonomy" id="627624"/>
    <lineage>
        <taxon>Bacteria</taxon>
        <taxon>Bacillati</taxon>
        <taxon>Actinomycetota</taxon>
        <taxon>Actinomycetes</taxon>
        <taxon>Propionibacteriales</taxon>
        <taxon>Nocardioidaceae</taxon>
        <taxon>Nocardioides</taxon>
    </lineage>
</organism>
<evidence type="ECO:0000256" key="1">
    <source>
        <dbReference type="ARBA" id="ARBA00002254"/>
    </source>
</evidence>
<evidence type="ECO:0000313" key="11">
    <source>
        <dbReference type="EMBL" id="GAA3801616.1"/>
    </source>
</evidence>
<evidence type="ECO:0000256" key="3">
    <source>
        <dbReference type="ARBA" id="ARBA00008281"/>
    </source>
</evidence>
<comment type="subcellular location">
    <subcellularLocation>
        <location evidence="2">Cell membrane</location>
        <topology evidence="2">Single-pass membrane protein</topology>
    </subcellularLocation>
</comment>
<evidence type="ECO:0000256" key="8">
    <source>
        <dbReference type="ARBA" id="ARBA00022989"/>
    </source>
</evidence>
<dbReference type="PANTHER" id="PTHR35091:SF2">
    <property type="entry name" value="FLAGELLAR PROTEIN FLIL"/>
    <property type="match status" value="1"/>
</dbReference>
<feature type="transmembrane region" description="Helical" evidence="10">
    <location>
        <begin position="25"/>
        <end position="44"/>
    </location>
</feature>
<evidence type="ECO:0000256" key="4">
    <source>
        <dbReference type="ARBA" id="ARBA00022475"/>
    </source>
</evidence>
<evidence type="ECO:0000256" key="9">
    <source>
        <dbReference type="ARBA" id="ARBA00023136"/>
    </source>
</evidence>